<dbReference type="InterPro" id="IPR000873">
    <property type="entry name" value="AMP-dep_synth/lig_dom"/>
</dbReference>
<evidence type="ECO:0000259" key="1">
    <source>
        <dbReference type="Pfam" id="PF00501"/>
    </source>
</evidence>
<feature type="domain" description="AMP-dependent synthetase/ligase" evidence="1">
    <location>
        <begin position="3"/>
        <end position="138"/>
    </location>
</feature>
<feature type="non-terminal residue" evidence="2">
    <location>
        <position position="138"/>
    </location>
</feature>
<name>A0ABS1MJB6_9NOCA</name>
<reference evidence="2 3" key="1">
    <citation type="submission" date="2021-01" db="EMBL/GenBank/DDBJ databases">
        <title>WGS of actinomycetes isolated from Thailand.</title>
        <authorList>
            <person name="Thawai C."/>
        </authorList>
    </citation>
    <scope>NUCLEOTIDE SEQUENCE [LARGE SCALE GENOMIC DNA]</scope>
    <source>
        <strain evidence="2 3">LPG 2</strain>
    </source>
</reference>
<evidence type="ECO:0000313" key="3">
    <source>
        <dbReference type="Proteomes" id="UP000602198"/>
    </source>
</evidence>
<dbReference type="Gene3D" id="2.30.38.10">
    <property type="entry name" value="Luciferase, Domain 3"/>
    <property type="match status" value="1"/>
</dbReference>
<protein>
    <submittedName>
        <fullName evidence="2">AMP-binding protein</fullName>
    </submittedName>
</protein>
<dbReference type="PANTHER" id="PTHR45527">
    <property type="entry name" value="NONRIBOSOMAL PEPTIDE SYNTHETASE"/>
    <property type="match status" value="1"/>
</dbReference>
<comment type="caution">
    <text evidence="2">The sequence shown here is derived from an EMBL/GenBank/DDBJ whole genome shotgun (WGS) entry which is preliminary data.</text>
</comment>
<dbReference type="PANTHER" id="PTHR45527:SF1">
    <property type="entry name" value="FATTY ACID SYNTHASE"/>
    <property type="match status" value="1"/>
</dbReference>
<dbReference type="Proteomes" id="UP000602198">
    <property type="component" value="Unassembled WGS sequence"/>
</dbReference>
<keyword evidence="3" id="KW-1185">Reference proteome</keyword>
<proteinExistence type="predicted"/>
<dbReference type="RefSeq" id="WP_201958887.1">
    <property type="nucleotide sequence ID" value="NZ_JAERRJ010000064.1"/>
</dbReference>
<dbReference type="Gene3D" id="3.40.50.980">
    <property type="match status" value="1"/>
</dbReference>
<dbReference type="SUPFAM" id="SSF56801">
    <property type="entry name" value="Acetyl-CoA synthetase-like"/>
    <property type="match status" value="1"/>
</dbReference>
<accession>A0ABS1MJB6</accession>
<gene>
    <name evidence="2" type="ORF">JK358_38810</name>
</gene>
<dbReference type="Pfam" id="PF00501">
    <property type="entry name" value="AMP-binding"/>
    <property type="match status" value="1"/>
</dbReference>
<sequence length="138" mass="14054">PEFHALLAAQKVTVLSQTPSAFDTLLQTVAGEDGAAGELGCVETVVFGGEALVASRLGAWLAGPGRRPRLINMYGITETTVHATWREITAADTVTGPGSPVGVGLAGMRVAVLDNGLRMAPVGVTGELYLAGPQVADG</sequence>
<feature type="non-terminal residue" evidence="2">
    <location>
        <position position="1"/>
    </location>
</feature>
<evidence type="ECO:0000313" key="2">
    <source>
        <dbReference type="EMBL" id="MBL1080361.1"/>
    </source>
</evidence>
<organism evidence="2 3">
    <name type="scientific">Nocardia acididurans</name>
    <dbReference type="NCBI Taxonomy" id="2802282"/>
    <lineage>
        <taxon>Bacteria</taxon>
        <taxon>Bacillati</taxon>
        <taxon>Actinomycetota</taxon>
        <taxon>Actinomycetes</taxon>
        <taxon>Mycobacteriales</taxon>
        <taxon>Nocardiaceae</taxon>
        <taxon>Nocardia</taxon>
    </lineage>
</organism>
<dbReference type="EMBL" id="JAERRJ010000064">
    <property type="protein sequence ID" value="MBL1080361.1"/>
    <property type="molecule type" value="Genomic_DNA"/>
</dbReference>